<dbReference type="AlphaFoldDB" id="A0A0U1NMC1"/>
<gene>
    <name evidence="2" type="ORF">NIG5292_01936</name>
</gene>
<accession>A0A0U1NMC1</accession>
<dbReference type="RefSeq" id="WP_048599303.1">
    <property type="nucleotide sequence ID" value="NZ_CVPC01000010.1"/>
</dbReference>
<evidence type="ECO:0000256" key="1">
    <source>
        <dbReference type="SAM" id="Phobius"/>
    </source>
</evidence>
<proteinExistence type="predicted"/>
<dbReference type="STRING" id="282199.GCA_001049735_01935"/>
<name>A0A0U1NMC1_9RHOB</name>
<organism evidence="2 3">
    <name type="scientific">Nereida ignava</name>
    <dbReference type="NCBI Taxonomy" id="282199"/>
    <lineage>
        <taxon>Bacteria</taxon>
        <taxon>Pseudomonadati</taxon>
        <taxon>Pseudomonadota</taxon>
        <taxon>Alphaproteobacteria</taxon>
        <taxon>Rhodobacterales</taxon>
        <taxon>Roseobacteraceae</taxon>
        <taxon>Nereida</taxon>
    </lineage>
</organism>
<evidence type="ECO:0000313" key="2">
    <source>
        <dbReference type="EMBL" id="CRK75880.1"/>
    </source>
</evidence>
<keyword evidence="1" id="KW-0472">Membrane</keyword>
<dbReference type="Proteomes" id="UP000048949">
    <property type="component" value="Unassembled WGS sequence"/>
</dbReference>
<keyword evidence="1" id="KW-1133">Transmembrane helix</keyword>
<keyword evidence="3" id="KW-1185">Reference proteome</keyword>
<keyword evidence="1" id="KW-0812">Transmembrane</keyword>
<dbReference type="OrthoDB" id="7822309at2"/>
<protein>
    <submittedName>
        <fullName evidence="2">Uncharacterized protein</fullName>
    </submittedName>
</protein>
<dbReference type="EMBL" id="CVQV01000010">
    <property type="protein sequence ID" value="CRK75880.1"/>
    <property type="molecule type" value="Genomic_DNA"/>
</dbReference>
<sequence>MTALSQYALLESTGLWRADADAQRREVIVSFGNATLVITDNAERVLSHWSLAAVRKVSDKDGVVTYSPDADGTELVEIDDKTMVEAIDKVRKAIDRTRPHRGRLRAAVLAGSLALVGWIGFFWMPPAMVDHTLGVLPKVKRAEIGRELSREITRLAGPACTRREGTRALQMVTDRVRGTSDNADFVAPVGLPQIHRSGLPDSLWLPGGKLLLSATLVEDHDDPEVLAGFMLAAGLRQAGQDPVRPLLEFAGLRHTFTLLTTAQLPQDVLRGYAQALVQNPLEDVEMGALADQMRLRGLETTTLAAAIDPSGERTKPLLDAAQLSDPPLLSDRDWLALQGICDQ</sequence>
<feature type="transmembrane region" description="Helical" evidence="1">
    <location>
        <begin position="106"/>
        <end position="124"/>
    </location>
</feature>
<evidence type="ECO:0000313" key="3">
    <source>
        <dbReference type="Proteomes" id="UP000048949"/>
    </source>
</evidence>
<reference evidence="2 3" key="1">
    <citation type="submission" date="2015-04" db="EMBL/GenBank/DDBJ databases">
        <authorList>
            <person name="Syromyatnikov M.Y."/>
            <person name="Popov V.N."/>
        </authorList>
    </citation>
    <scope>NUCLEOTIDE SEQUENCE [LARGE SCALE GENOMIC DNA]</scope>
    <source>
        <strain evidence="2 3">CECT 5292</strain>
    </source>
</reference>